<reference evidence="9" key="1">
    <citation type="submission" date="2020-08" db="EMBL/GenBank/DDBJ databases">
        <title>Genome public.</title>
        <authorList>
            <person name="Liu C."/>
            <person name="Sun Q."/>
        </authorList>
    </citation>
    <scope>NUCLEOTIDE SEQUENCE</scope>
    <source>
        <strain evidence="9">NSJ-50</strain>
    </source>
</reference>
<dbReference type="EMBL" id="JACRTE010000001">
    <property type="protein sequence ID" value="MBC8595519.1"/>
    <property type="molecule type" value="Genomic_DNA"/>
</dbReference>
<dbReference type="EC" id="2.7.13.3" evidence="2"/>
<dbReference type="CDD" id="cd00075">
    <property type="entry name" value="HATPase"/>
    <property type="match status" value="1"/>
</dbReference>
<evidence type="ECO:0000256" key="6">
    <source>
        <dbReference type="ARBA" id="ARBA00022840"/>
    </source>
</evidence>
<feature type="domain" description="Histidine kinase" evidence="8">
    <location>
        <begin position="1"/>
        <end position="168"/>
    </location>
</feature>
<proteinExistence type="predicted"/>
<dbReference type="PANTHER" id="PTHR43065:SF46">
    <property type="entry name" value="C4-DICARBOXYLATE TRANSPORT SENSOR PROTEIN DCTB"/>
    <property type="match status" value="1"/>
</dbReference>
<dbReference type="GO" id="GO:0000160">
    <property type="term" value="P:phosphorelay signal transduction system"/>
    <property type="evidence" value="ECO:0007669"/>
    <property type="project" value="UniProtKB-KW"/>
</dbReference>
<keyword evidence="3" id="KW-0808">Transferase</keyword>
<dbReference type="SUPFAM" id="SSF55874">
    <property type="entry name" value="ATPase domain of HSP90 chaperone/DNA topoisomerase II/histidine kinase"/>
    <property type="match status" value="1"/>
</dbReference>
<gene>
    <name evidence="9" type="ORF">H8706_01370</name>
</gene>
<evidence type="ECO:0000256" key="7">
    <source>
        <dbReference type="ARBA" id="ARBA00023012"/>
    </source>
</evidence>
<dbReference type="Proteomes" id="UP000647416">
    <property type="component" value="Unassembled WGS sequence"/>
</dbReference>
<dbReference type="SMART" id="SM00387">
    <property type="entry name" value="HATPase_c"/>
    <property type="match status" value="1"/>
</dbReference>
<dbReference type="GO" id="GO:0005524">
    <property type="term" value="F:ATP binding"/>
    <property type="evidence" value="ECO:0007669"/>
    <property type="project" value="UniProtKB-KW"/>
</dbReference>
<evidence type="ECO:0000259" key="8">
    <source>
        <dbReference type="PROSITE" id="PS50109"/>
    </source>
</evidence>
<dbReference type="Gene3D" id="3.30.565.10">
    <property type="entry name" value="Histidine kinase-like ATPase, C-terminal domain"/>
    <property type="match status" value="1"/>
</dbReference>
<dbReference type="InterPro" id="IPR036890">
    <property type="entry name" value="HATPase_C_sf"/>
</dbReference>
<name>A0A926FBN7_9FIRM</name>
<dbReference type="PRINTS" id="PR00344">
    <property type="entry name" value="BCTRLSENSOR"/>
</dbReference>
<dbReference type="InterPro" id="IPR003594">
    <property type="entry name" value="HATPase_dom"/>
</dbReference>
<comment type="caution">
    <text evidence="9">The sequence shown here is derived from an EMBL/GenBank/DDBJ whole genome shotgun (WGS) entry which is preliminary data.</text>
</comment>
<protein>
    <recommendedName>
        <fullName evidence="2">histidine kinase</fullName>
        <ecNumber evidence="2">2.7.13.3</ecNumber>
    </recommendedName>
</protein>
<evidence type="ECO:0000256" key="4">
    <source>
        <dbReference type="ARBA" id="ARBA00022741"/>
    </source>
</evidence>
<accession>A0A926FBN7</accession>
<dbReference type="RefSeq" id="WP_262431199.1">
    <property type="nucleotide sequence ID" value="NZ_JACRTE010000001.1"/>
</dbReference>
<evidence type="ECO:0000313" key="9">
    <source>
        <dbReference type="EMBL" id="MBC8595519.1"/>
    </source>
</evidence>
<dbReference type="Pfam" id="PF02518">
    <property type="entry name" value="HATPase_c"/>
    <property type="match status" value="1"/>
</dbReference>
<evidence type="ECO:0000313" key="10">
    <source>
        <dbReference type="Proteomes" id="UP000647416"/>
    </source>
</evidence>
<keyword evidence="4" id="KW-0547">Nucleotide-binding</keyword>
<keyword evidence="10" id="KW-1185">Reference proteome</keyword>
<dbReference type="GO" id="GO:0004673">
    <property type="term" value="F:protein histidine kinase activity"/>
    <property type="evidence" value="ECO:0007669"/>
    <property type="project" value="UniProtKB-EC"/>
</dbReference>
<comment type="catalytic activity">
    <reaction evidence="1">
        <text>ATP + protein L-histidine = ADP + protein N-phospho-L-histidine.</text>
        <dbReference type="EC" id="2.7.13.3"/>
    </reaction>
</comment>
<sequence length="170" mass="19513">MERLIKVLNIGKGIHDFWTEKIYLSDIADEVIEKSTIPDNIKVVCNYKPKTEFVNADSFYLTEAIYNIMQNAVQAIEETGRSDGHITVSIIQEYEWIVLAIFDNGIGMKRIQMRHIFDEFYTTKARISNWGVGLAFSKRILQFHHGNISLKSKAGVGTTFYILLPDVYDT</sequence>
<dbReference type="PANTHER" id="PTHR43065">
    <property type="entry name" value="SENSOR HISTIDINE KINASE"/>
    <property type="match status" value="1"/>
</dbReference>
<dbReference type="AlphaFoldDB" id="A0A926FBN7"/>
<organism evidence="9 10">
    <name type="scientific">Qingrenia yutianensis</name>
    <dbReference type="NCBI Taxonomy" id="2763676"/>
    <lineage>
        <taxon>Bacteria</taxon>
        <taxon>Bacillati</taxon>
        <taxon>Bacillota</taxon>
        <taxon>Clostridia</taxon>
        <taxon>Eubacteriales</taxon>
        <taxon>Oscillospiraceae</taxon>
        <taxon>Qingrenia</taxon>
    </lineage>
</organism>
<evidence type="ECO:0000256" key="1">
    <source>
        <dbReference type="ARBA" id="ARBA00000085"/>
    </source>
</evidence>
<keyword evidence="6" id="KW-0067">ATP-binding</keyword>
<keyword evidence="5 9" id="KW-0418">Kinase</keyword>
<evidence type="ECO:0000256" key="5">
    <source>
        <dbReference type="ARBA" id="ARBA00022777"/>
    </source>
</evidence>
<keyword evidence="7" id="KW-0902">Two-component regulatory system</keyword>
<dbReference type="InterPro" id="IPR005467">
    <property type="entry name" value="His_kinase_dom"/>
</dbReference>
<dbReference type="InterPro" id="IPR004358">
    <property type="entry name" value="Sig_transdc_His_kin-like_C"/>
</dbReference>
<evidence type="ECO:0000256" key="2">
    <source>
        <dbReference type="ARBA" id="ARBA00012438"/>
    </source>
</evidence>
<dbReference type="PROSITE" id="PS50109">
    <property type="entry name" value="HIS_KIN"/>
    <property type="match status" value="1"/>
</dbReference>
<evidence type="ECO:0000256" key="3">
    <source>
        <dbReference type="ARBA" id="ARBA00022679"/>
    </source>
</evidence>